<keyword evidence="8" id="KW-1185">Reference proteome</keyword>
<proteinExistence type="inferred from homology"/>
<evidence type="ECO:0000313" key="8">
    <source>
        <dbReference type="Proteomes" id="UP000256429"/>
    </source>
</evidence>
<dbReference type="Proteomes" id="UP000256429">
    <property type="component" value="Unassembled WGS sequence"/>
</dbReference>
<evidence type="ECO:0000256" key="4">
    <source>
        <dbReference type="PROSITE-ProRule" id="PRU10040"/>
    </source>
</evidence>
<dbReference type="Gene3D" id="2.160.20.10">
    <property type="entry name" value="Single-stranded right-handed beta-helix, Pectin lyase-like"/>
    <property type="match status" value="1"/>
</dbReference>
<dbReference type="Gene3D" id="1.50.10.20">
    <property type="match status" value="1"/>
</dbReference>
<comment type="caution">
    <text evidence="7">The sequence shown here is derived from an EMBL/GenBank/DDBJ whole genome shotgun (WGS) entry which is preliminary data.</text>
</comment>
<evidence type="ECO:0000256" key="5">
    <source>
        <dbReference type="RuleBase" id="RU000589"/>
    </source>
</evidence>
<accession>A0A3D9RZQ4</accession>
<feature type="active site" evidence="4">
    <location>
        <position position="533"/>
    </location>
</feature>
<evidence type="ECO:0000256" key="3">
    <source>
        <dbReference type="ARBA" id="ARBA00023085"/>
    </source>
</evidence>
<dbReference type="UniPathway" id="UPA00545">
    <property type="reaction ID" value="UER00823"/>
</dbReference>
<dbReference type="InterPro" id="IPR012334">
    <property type="entry name" value="Pectin_lyas_fold"/>
</dbReference>
<comment type="similarity">
    <text evidence="1">Belongs to the pectinesterase family.</text>
</comment>
<evidence type="ECO:0000256" key="1">
    <source>
        <dbReference type="ARBA" id="ARBA00008891"/>
    </source>
</evidence>
<reference evidence="7 8" key="1">
    <citation type="submission" date="2018-08" db="EMBL/GenBank/DDBJ databases">
        <title>Genomic Encyclopedia of Type Strains, Phase III (KMG-III): the genomes of soil and plant-associated and newly described type strains.</title>
        <authorList>
            <person name="Whitman W."/>
        </authorList>
    </citation>
    <scope>NUCLEOTIDE SEQUENCE [LARGE SCALE GENOMIC DNA]</scope>
    <source>
        <strain evidence="7 8">325-5</strain>
    </source>
</reference>
<dbReference type="PANTHER" id="PTHR31321:SF57">
    <property type="entry name" value="PECTINESTERASE 53-RELATED"/>
    <property type="match status" value="1"/>
</dbReference>
<sequence>MNYLKRNIILLFVTCIASSNFYSQVHDKKWESITNMEEGSWFASNEAKEIAENVLLYQRNIGGWPKNIQMQQPLSNDEKQKLLALKSSTKGCTTDNGATYQEMLFLSKMYRQVPDERYKNAFLLGLDYILQAQYENGGWPQFYPLKKGYYTHITYNDNSMVNILQVLEEIKNKTDYFSIKPTEVIVKRAEIAFEKGIDCIVKTQYKQHGVLTSWCAQHDKETLLPAKARAYELPSLSGKESAKIVLLLMTIENPSEEIKTAIVSAVKWFEKVQINGLREDRVYNEKGKIINKIMVPDKNAKPIWARFMELDTNKPFFCDRDGIKKYSLAEIGAERRNGYAWYTNEPKEVFKKYARWEKKYLVSTAKKETVKKKLNNEYNVVVSKDGTGDYLSIQEAINNSKSFPYKRVIINIKNGVYNEKIHVYDWNTKVSLIGESKEKTIITYNNYFDKINLGRNSTFHTSTMLVEGDDFYATNLTIKNTAGAVGQAVALSVNANRSYINNCNILGNQDTLYTTGEGFKQYFNNCYIEGTTDFIFGEATVLFKNCTINSKSDSYITAASTPENQSFGFVFKNCKLTADENVTKVYLGRPWRIYAKTVYINCEMSTHILPEGWHNWNKNEAEKKSFYAEYNSQGEGANNTKRVSWSHQLKKSAAKKYTLNNILGEYKKTSKKEWYEAF</sequence>
<dbReference type="InterPro" id="IPR011050">
    <property type="entry name" value="Pectin_lyase_fold/virulence"/>
</dbReference>
<dbReference type="EC" id="3.1.1.11" evidence="5"/>
<dbReference type="SUPFAM" id="SSF51126">
    <property type="entry name" value="Pectin lyase-like"/>
    <property type="match status" value="1"/>
</dbReference>
<dbReference type="RefSeq" id="WP_115879993.1">
    <property type="nucleotide sequence ID" value="NZ_QTTQ01000010.1"/>
</dbReference>
<dbReference type="PROSITE" id="PS00503">
    <property type="entry name" value="PECTINESTERASE_2"/>
    <property type="match status" value="1"/>
</dbReference>
<name>A0A3D9RZQ4_9FLAO</name>
<dbReference type="InterPro" id="IPR033131">
    <property type="entry name" value="Pectinesterase_Asp_AS"/>
</dbReference>
<dbReference type="OrthoDB" id="9804686at2"/>
<dbReference type="Pfam" id="PF01095">
    <property type="entry name" value="Pectinesterase"/>
    <property type="match status" value="1"/>
</dbReference>
<keyword evidence="3 5" id="KW-0063">Aspartyl esterase</keyword>
<comment type="pathway">
    <text evidence="5">Glycan metabolism; pectin degradation; 2-dehydro-3-deoxy-D-gluconate from pectin: step 1/5.</text>
</comment>
<dbReference type="SUPFAM" id="SSF81853">
    <property type="entry name" value="Family 10 polysaccharide lyase"/>
    <property type="match status" value="1"/>
</dbReference>
<evidence type="ECO:0000313" key="7">
    <source>
        <dbReference type="EMBL" id="REE82115.1"/>
    </source>
</evidence>
<dbReference type="InterPro" id="IPR012669">
    <property type="entry name" value="Pectate_lyase"/>
</dbReference>
<evidence type="ECO:0000256" key="2">
    <source>
        <dbReference type="ARBA" id="ARBA00022801"/>
    </source>
</evidence>
<dbReference type="NCBIfam" id="TIGR02474">
    <property type="entry name" value="pec_lyase"/>
    <property type="match status" value="1"/>
</dbReference>
<dbReference type="EMBL" id="QTTQ01000010">
    <property type="protein sequence ID" value="REE82115.1"/>
    <property type="molecule type" value="Genomic_DNA"/>
</dbReference>
<feature type="domain" description="Pectinesterase catalytic" evidence="6">
    <location>
        <begin position="379"/>
        <end position="663"/>
    </location>
</feature>
<dbReference type="PANTHER" id="PTHR31321">
    <property type="entry name" value="ACYL-COA THIOESTER HYDROLASE YBHC-RELATED"/>
    <property type="match status" value="1"/>
</dbReference>
<gene>
    <name evidence="7" type="ORF">BX611_1658</name>
</gene>
<protein>
    <recommendedName>
        <fullName evidence="5">Pectinesterase</fullName>
        <ecNumber evidence="5">3.1.1.11</ecNumber>
    </recommendedName>
</protein>
<evidence type="ECO:0000259" key="6">
    <source>
        <dbReference type="Pfam" id="PF01095"/>
    </source>
</evidence>
<comment type="catalytic activity">
    <reaction evidence="5">
        <text>[(1-&gt;4)-alpha-D-galacturonosyl methyl ester](n) + n H2O = [(1-&gt;4)-alpha-D-galacturonosyl](n) + n methanol + n H(+)</text>
        <dbReference type="Rhea" id="RHEA:22380"/>
        <dbReference type="Rhea" id="RHEA-COMP:14570"/>
        <dbReference type="Rhea" id="RHEA-COMP:14573"/>
        <dbReference type="ChEBI" id="CHEBI:15377"/>
        <dbReference type="ChEBI" id="CHEBI:15378"/>
        <dbReference type="ChEBI" id="CHEBI:17790"/>
        <dbReference type="ChEBI" id="CHEBI:140522"/>
        <dbReference type="ChEBI" id="CHEBI:140523"/>
        <dbReference type="EC" id="3.1.1.11"/>
    </reaction>
</comment>
<keyword evidence="2 5" id="KW-0378">Hydrolase</keyword>
<organism evidence="7 8">
    <name type="scientific">Lutibacter oceani</name>
    <dbReference type="NCBI Taxonomy" id="1853311"/>
    <lineage>
        <taxon>Bacteria</taxon>
        <taxon>Pseudomonadati</taxon>
        <taxon>Bacteroidota</taxon>
        <taxon>Flavobacteriia</taxon>
        <taxon>Flavobacteriales</taxon>
        <taxon>Flavobacteriaceae</taxon>
        <taxon>Lutibacter</taxon>
    </lineage>
</organism>
<dbReference type="InterPro" id="IPR000070">
    <property type="entry name" value="Pectinesterase_cat"/>
</dbReference>
<dbReference type="GO" id="GO:0009279">
    <property type="term" value="C:cell outer membrane"/>
    <property type="evidence" value="ECO:0007669"/>
    <property type="project" value="TreeGrafter"/>
</dbReference>
<dbReference type="GO" id="GO:0042545">
    <property type="term" value="P:cell wall modification"/>
    <property type="evidence" value="ECO:0007669"/>
    <property type="project" value="UniProtKB-UniRule"/>
</dbReference>
<dbReference type="AlphaFoldDB" id="A0A3D9RZQ4"/>
<dbReference type="GO" id="GO:0045490">
    <property type="term" value="P:pectin catabolic process"/>
    <property type="evidence" value="ECO:0007669"/>
    <property type="project" value="UniProtKB-UniRule"/>
</dbReference>
<dbReference type="GO" id="GO:0030599">
    <property type="term" value="F:pectinesterase activity"/>
    <property type="evidence" value="ECO:0007669"/>
    <property type="project" value="UniProtKB-UniRule"/>
</dbReference>
<dbReference type="Pfam" id="PF09492">
    <property type="entry name" value="Pec_lyase"/>
    <property type="match status" value="1"/>
</dbReference>